<dbReference type="InterPro" id="IPR036837">
    <property type="entry name" value="Cation_efflux_CTD_sf"/>
</dbReference>
<evidence type="ECO:0000256" key="1">
    <source>
        <dbReference type="ARBA" id="ARBA00004141"/>
    </source>
</evidence>
<dbReference type="SUPFAM" id="SSF161111">
    <property type="entry name" value="Cation efflux protein transmembrane domain-like"/>
    <property type="match status" value="1"/>
</dbReference>
<dbReference type="AlphaFoldDB" id="A0AAW5R180"/>
<feature type="transmembrane region" description="Helical" evidence="6">
    <location>
        <begin position="116"/>
        <end position="137"/>
    </location>
</feature>
<dbReference type="PANTHER" id="PTHR13414">
    <property type="entry name" value="HUEL-CATION TRANSPORTER"/>
    <property type="match status" value="1"/>
</dbReference>
<name>A0AAW5R180_9HYPH</name>
<gene>
    <name evidence="8" type="ORF">MUB46_19475</name>
</gene>
<feature type="transmembrane region" description="Helical" evidence="6">
    <location>
        <begin position="158"/>
        <end position="181"/>
    </location>
</feature>
<dbReference type="InterPro" id="IPR002524">
    <property type="entry name" value="Cation_efflux"/>
</dbReference>
<protein>
    <submittedName>
        <fullName evidence="8">Cation diffusion facilitator family transporter</fullName>
    </submittedName>
</protein>
<dbReference type="SUPFAM" id="SSF160240">
    <property type="entry name" value="Cation efflux protein cytoplasmic domain-like"/>
    <property type="match status" value="1"/>
</dbReference>
<evidence type="ECO:0000256" key="6">
    <source>
        <dbReference type="SAM" id="Phobius"/>
    </source>
</evidence>
<dbReference type="InterPro" id="IPR040177">
    <property type="entry name" value="SLC30A9"/>
</dbReference>
<dbReference type="InterPro" id="IPR027469">
    <property type="entry name" value="Cation_efflux_TMD_sf"/>
</dbReference>
<keyword evidence="3 6" id="KW-0812">Transmembrane</keyword>
<dbReference type="Pfam" id="PF01545">
    <property type="entry name" value="Cation_efflux"/>
    <property type="match status" value="1"/>
</dbReference>
<dbReference type="Gene3D" id="3.30.70.1350">
    <property type="entry name" value="Cation efflux protein, cytoplasmic domain"/>
    <property type="match status" value="1"/>
</dbReference>
<feature type="transmembrane region" description="Helical" evidence="6">
    <location>
        <begin position="193"/>
        <end position="211"/>
    </location>
</feature>
<evidence type="ECO:0000256" key="2">
    <source>
        <dbReference type="ARBA" id="ARBA00022448"/>
    </source>
</evidence>
<dbReference type="EMBL" id="JALIDZ010000010">
    <property type="protein sequence ID" value="MCT8974051.1"/>
    <property type="molecule type" value="Genomic_DNA"/>
</dbReference>
<evidence type="ECO:0000256" key="4">
    <source>
        <dbReference type="ARBA" id="ARBA00022989"/>
    </source>
</evidence>
<keyword evidence="4 6" id="KW-1133">Transmembrane helix</keyword>
<feature type="transmembrane region" description="Helical" evidence="6">
    <location>
        <begin position="76"/>
        <end position="96"/>
    </location>
</feature>
<evidence type="ECO:0000313" key="9">
    <source>
        <dbReference type="Proteomes" id="UP001320898"/>
    </source>
</evidence>
<comment type="caution">
    <text evidence="8">The sequence shown here is derived from an EMBL/GenBank/DDBJ whole genome shotgun (WGS) entry which is preliminary data.</text>
</comment>
<keyword evidence="9" id="KW-1185">Reference proteome</keyword>
<proteinExistence type="predicted"/>
<dbReference type="GO" id="GO:0008324">
    <property type="term" value="F:monoatomic cation transmembrane transporter activity"/>
    <property type="evidence" value="ECO:0007669"/>
    <property type="project" value="InterPro"/>
</dbReference>
<keyword evidence="2" id="KW-0813">Transport</keyword>
<dbReference type="NCBIfam" id="TIGR01297">
    <property type="entry name" value="CDF"/>
    <property type="match status" value="1"/>
</dbReference>
<reference evidence="8 9" key="1">
    <citation type="submission" date="2022-04" db="EMBL/GenBank/DDBJ databases">
        <authorList>
            <person name="Ye Y.-Q."/>
            <person name="Du Z.-J."/>
        </authorList>
    </citation>
    <scope>NUCLEOTIDE SEQUENCE [LARGE SCALE GENOMIC DNA]</scope>
    <source>
        <strain evidence="8 9">A6E488</strain>
    </source>
</reference>
<evidence type="ECO:0000313" key="8">
    <source>
        <dbReference type="EMBL" id="MCT8974051.1"/>
    </source>
</evidence>
<sequence length="323" mass="34792">MATHGTNRVIYAALAGNSLIAITKFAAATYTGSSAMLSEAIHSLVDTGNQCLLLIGIRRSKRPADDNHPFGYGMEVYFWAFVVAIMIFGVGAGVSLYEGYQKILDPHEITNPMVNYVVLGLAIVFEAGAWWVAYREFEKTRGRRNLIDAVRRSKDPTVFTVLFEDSAAMLGLVVALIGISAAQYTGIPEFDGYASVGIGLILAGTAAMLAYETKGLIIGEAASRELITGVRKIAMSANGVRRINELRTMHLGPNDVLVAISLDFADSMPAGEVEQTISKLEVDIKTQFSDVRRVFAEIQSAAGHAASVAAEQDHIRESKGNEA</sequence>
<evidence type="ECO:0000256" key="5">
    <source>
        <dbReference type="ARBA" id="ARBA00023136"/>
    </source>
</evidence>
<dbReference type="Proteomes" id="UP001320898">
    <property type="component" value="Unassembled WGS sequence"/>
</dbReference>
<dbReference type="InterPro" id="IPR058533">
    <property type="entry name" value="Cation_efflux_TM"/>
</dbReference>
<dbReference type="Gene3D" id="1.20.1510.10">
    <property type="entry name" value="Cation efflux protein transmembrane domain"/>
    <property type="match status" value="1"/>
</dbReference>
<evidence type="ECO:0000259" key="7">
    <source>
        <dbReference type="Pfam" id="PF01545"/>
    </source>
</evidence>
<dbReference type="GO" id="GO:0016020">
    <property type="term" value="C:membrane"/>
    <property type="evidence" value="ECO:0007669"/>
    <property type="project" value="UniProtKB-SubCell"/>
</dbReference>
<dbReference type="PANTHER" id="PTHR13414:SF9">
    <property type="entry name" value="PROTON-COUPLED ZINC ANTIPORTER SLC30A9, MITOCHONDRIAL"/>
    <property type="match status" value="1"/>
</dbReference>
<feature type="domain" description="Cation efflux protein transmembrane" evidence="7">
    <location>
        <begin position="11"/>
        <end position="213"/>
    </location>
</feature>
<dbReference type="RefSeq" id="WP_261617637.1">
    <property type="nucleotide sequence ID" value="NZ_JALIDZ010000010.1"/>
</dbReference>
<organism evidence="8 9">
    <name type="scientific">Microbaculum marinisediminis</name>
    <dbReference type="NCBI Taxonomy" id="2931392"/>
    <lineage>
        <taxon>Bacteria</taxon>
        <taxon>Pseudomonadati</taxon>
        <taxon>Pseudomonadota</taxon>
        <taxon>Alphaproteobacteria</taxon>
        <taxon>Hyphomicrobiales</taxon>
        <taxon>Tepidamorphaceae</taxon>
        <taxon>Microbaculum</taxon>
    </lineage>
</organism>
<evidence type="ECO:0000256" key="3">
    <source>
        <dbReference type="ARBA" id="ARBA00022692"/>
    </source>
</evidence>
<accession>A0AAW5R180</accession>
<comment type="subcellular location">
    <subcellularLocation>
        <location evidence="1">Membrane</location>
        <topology evidence="1">Multi-pass membrane protein</topology>
    </subcellularLocation>
</comment>
<keyword evidence="5 6" id="KW-0472">Membrane</keyword>
<dbReference type="GO" id="GO:0006829">
    <property type="term" value="P:zinc ion transport"/>
    <property type="evidence" value="ECO:0007669"/>
    <property type="project" value="InterPro"/>
</dbReference>